<reference evidence="3" key="1">
    <citation type="journal article" date="2017" name="Nat. Microbiol.">
        <title>Global analysis of biosynthetic gene clusters reveals vast potential of secondary metabolite production in Penicillium species.</title>
        <authorList>
            <person name="Nielsen J.C."/>
            <person name="Grijseels S."/>
            <person name="Prigent S."/>
            <person name="Ji B."/>
            <person name="Dainat J."/>
            <person name="Nielsen K.F."/>
            <person name="Frisvad J.C."/>
            <person name="Workman M."/>
            <person name="Nielsen J."/>
        </authorList>
    </citation>
    <scope>NUCLEOTIDE SEQUENCE [LARGE SCALE GENOMIC DNA]</scope>
    <source>
        <strain evidence="3">IBT 31321</strain>
    </source>
</reference>
<feature type="compositionally biased region" description="Polar residues" evidence="1">
    <location>
        <begin position="805"/>
        <end position="816"/>
    </location>
</feature>
<gene>
    <name evidence="2" type="ORF">PENCOP_c008G08198</name>
</gene>
<accession>A0A1V6UJ71</accession>
<proteinExistence type="predicted"/>
<dbReference type="STRING" id="36646.A0A1V6UJ71"/>
<organism evidence="2 3">
    <name type="scientific">Penicillium coprophilum</name>
    <dbReference type="NCBI Taxonomy" id="36646"/>
    <lineage>
        <taxon>Eukaryota</taxon>
        <taxon>Fungi</taxon>
        <taxon>Dikarya</taxon>
        <taxon>Ascomycota</taxon>
        <taxon>Pezizomycotina</taxon>
        <taxon>Eurotiomycetes</taxon>
        <taxon>Eurotiomycetidae</taxon>
        <taxon>Eurotiales</taxon>
        <taxon>Aspergillaceae</taxon>
        <taxon>Penicillium</taxon>
    </lineage>
</organism>
<comment type="caution">
    <text evidence="2">The sequence shown here is derived from an EMBL/GenBank/DDBJ whole genome shotgun (WGS) entry which is preliminary data.</text>
</comment>
<evidence type="ECO:0000256" key="1">
    <source>
        <dbReference type="SAM" id="MobiDB-lite"/>
    </source>
</evidence>
<name>A0A1V6UJ71_9EURO</name>
<dbReference type="InterPro" id="IPR018822">
    <property type="entry name" value="UPF0646"/>
</dbReference>
<keyword evidence="3" id="KW-1185">Reference proteome</keyword>
<feature type="compositionally biased region" description="Acidic residues" evidence="1">
    <location>
        <begin position="771"/>
        <end position="780"/>
    </location>
</feature>
<feature type="compositionally biased region" description="Basic and acidic residues" evidence="1">
    <location>
        <begin position="557"/>
        <end position="572"/>
    </location>
</feature>
<sequence>MTTAPLIAYSTMDIPTTGDSMEMASPYQGQADDFDIDIDLMEDNVSNMDSDMMGADEFTTTSQPNEINDDAIYDADMADEPSEGSMIDADNYADEDNDIDVHFEEEPYEEEMIETDQAEDVDIAAPVIHLEPAGSNEDAASPIKEDAITTAAEPLEAAPQGPSGSVEPASAQDEAQHPGADGLDTQAQLSTATDDPAEETSENVIGPETGGRHVKADVGEKANKISQSSVSETEVPQDTNEGLDASETKPSAEDSHVEAAVHPEAQPVSEDNHQEADKDDSHQHATYIDEPLHPVKIFYQDCEIALFPPLEGDLSDTFFIEDEGLAYDNIGQIFKALRQVLQRTMTGNEVLIIDIDTLGIQMTEDSFHTSQVTLHQILDLYLRLCRNDGITEPDALYLTLSTKRAFPAEIADLNDAAIDGKKLSELHAEIQSWDEYDEAEPGSADDIDAHEPEEQEDEVFYTTEAQKEISTAEVQTASGPEGEQPLDNQQSQVQPEVVSDAQSEIVHAQHEHRSISSEQSADAAPESGSHPSQSESKELDHPDVSPQLESGEDQGQEYDHGHSDMNEEHFDSEGPLSDSTATVAAPPGASEVKEHTHNVSLDVAADGGTRLNDEEDYYEEDHENDDLGPEEYHEHEDIGSVDDSEAIQKEITGSENADADAQEPVDHASVLDEADTDELDAPPTDEIVSEILQQDDTDRPSQDQPAPPCDNGLHDASDKKEQTPEPTDDLLGIAVDLMQTPRDTENDAHDHFEGIDYDEPEDEVDAHVSADDEGVEDHEFDENHFGDYDTHFEESEAVELVGTDPSLTDPQSNQIPSAKRSREDEDGWDVVDTTVDPKRRRSS</sequence>
<dbReference type="EMBL" id="MDDG01000008">
    <property type="protein sequence ID" value="OQE38478.1"/>
    <property type="molecule type" value="Genomic_DNA"/>
</dbReference>
<feature type="compositionally biased region" description="Basic and acidic residues" evidence="1">
    <location>
        <begin position="742"/>
        <end position="754"/>
    </location>
</feature>
<feature type="compositionally biased region" description="Acidic residues" evidence="1">
    <location>
        <begin position="437"/>
        <end position="446"/>
    </location>
</feature>
<dbReference type="Pfam" id="PF10336">
    <property type="entry name" value="DUF2420"/>
    <property type="match status" value="1"/>
</dbReference>
<feature type="compositionally biased region" description="Basic and acidic residues" evidence="1">
    <location>
        <begin position="210"/>
        <end position="223"/>
    </location>
</feature>
<feature type="compositionally biased region" description="Basic and acidic residues" evidence="1">
    <location>
        <begin position="781"/>
        <end position="794"/>
    </location>
</feature>
<feature type="compositionally biased region" description="Basic and acidic residues" evidence="1">
    <location>
        <begin position="246"/>
        <end position="258"/>
    </location>
</feature>
<feature type="compositionally biased region" description="Polar residues" evidence="1">
    <location>
        <begin position="224"/>
        <end position="240"/>
    </location>
</feature>
<feature type="region of interest" description="Disordered" evidence="1">
    <location>
        <begin position="437"/>
        <end position="843"/>
    </location>
</feature>
<evidence type="ECO:0000313" key="2">
    <source>
        <dbReference type="EMBL" id="OQE38478.1"/>
    </source>
</evidence>
<feature type="compositionally biased region" description="Acidic residues" evidence="1">
    <location>
        <begin position="613"/>
        <end position="629"/>
    </location>
</feature>
<feature type="region of interest" description="Disordered" evidence="1">
    <location>
        <begin position="155"/>
        <end position="258"/>
    </location>
</feature>
<dbReference type="Proteomes" id="UP000191500">
    <property type="component" value="Unassembled WGS sequence"/>
</dbReference>
<dbReference type="AlphaFoldDB" id="A0A1V6UJ71"/>
<feature type="compositionally biased region" description="Acidic residues" evidence="1">
    <location>
        <begin position="755"/>
        <end position="764"/>
    </location>
</feature>
<feature type="compositionally biased region" description="Basic and acidic residues" evidence="1">
    <location>
        <begin position="712"/>
        <end position="723"/>
    </location>
</feature>
<feature type="compositionally biased region" description="Polar residues" evidence="1">
    <location>
        <begin position="468"/>
        <end position="478"/>
    </location>
</feature>
<evidence type="ECO:0000313" key="3">
    <source>
        <dbReference type="Proteomes" id="UP000191500"/>
    </source>
</evidence>
<protein>
    <submittedName>
        <fullName evidence="2">Uncharacterized protein</fullName>
    </submittedName>
</protein>